<evidence type="ECO:0000313" key="2">
    <source>
        <dbReference type="Proteomes" id="UP000579153"/>
    </source>
</evidence>
<dbReference type="RefSeq" id="WP_185072438.1">
    <property type="nucleotide sequence ID" value="NZ_JACHMB010000001.1"/>
</dbReference>
<comment type="caution">
    <text evidence="1">The sequence shown here is derived from an EMBL/GenBank/DDBJ whole genome shotgun (WGS) entry which is preliminary data.</text>
</comment>
<evidence type="ECO:0000313" key="1">
    <source>
        <dbReference type="EMBL" id="MBB5779074.1"/>
    </source>
</evidence>
<dbReference type="AlphaFoldDB" id="A0A7W9G8A8"/>
<reference evidence="1 2" key="1">
    <citation type="submission" date="2020-08" db="EMBL/GenBank/DDBJ databases">
        <title>Sequencing the genomes of 1000 actinobacteria strains.</title>
        <authorList>
            <person name="Klenk H.-P."/>
        </authorList>
    </citation>
    <scope>NUCLEOTIDE SEQUENCE [LARGE SCALE GENOMIC DNA]</scope>
    <source>
        <strain evidence="1 2">DSM 45507</strain>
    </source>
</reference>
<dbReference type="EMBL" id="JACHMB010000001">
    <property type="protein sequence ID" value="MBB5779074.1"/>
    <property type="molecule type" value="Genomic_DNA"/>
</dbReference>
<sequence>MYDMHERLARADLAERRAEAARLRMIPPRPRRRVLPRLRGRFAVTLRRLADRLEPA</sequence>
<protein>
    <submittedName>
        <fullName evidence="1">Uncharacterized protein</fullName>
    </submittedName>
</protein>
<gene>
    <name evidence="1" type="ORF">HD596_005830</name>
</gene>
<name>A0A7W9G8A8_9ACTN</name>
<accession>A0A7W9G8A8</accession>
<organism evidence="1 2">
    <name type="scientific">Nonomuraea jabiensis</name>
    <dbReference type="NCBI Taxonomy" id="882448"/>
    <lineage>
        <taxon>Bacteria</taxon>
        <taxon>Bacillati</taxon>
        <taxon>Actinomycetota</taxon>
        <taxon>Actinomycetes</taxon>
        <taxon>Streptosporangiales</taxon>
        <taxon>Streptosporangiaceae</taxon>
        <taxon>Nonomuraea</taxon>
    </lineage>
</organism>
<dbReference type="Proteomes" id="UP000579153">
    <property type="component" value="Unassembled WGS sequence"/>
</dbReference>
<proteinExistence type="predicted"/>
<keyword evidence="2" id="KW-1185">Reference proteome</keyword>